<dbReference type="FunFam" id="2.40.420.20:FF:000001">
    <property type="entry name" value="Efflux RND transporter periplasmic adaptor subunit"/>
    <property type="match status" value="1"/>
</dbReference>
<evidence type="ECO:0000259" key="7">
    <source>
        <dbReference type="Pfam" id="PF25944"/>
    </source>
</evidence>
<protein>
    <submittedName>
        <fullName evidence="9">Multidrug resistance protein MdtE</fullName>
    </submittedName>
</protein>
<dbReference type="GO" id="GO:0046677">
    <property type="term" value="P:response to antibiotic"/>
    <property type="evidence" value="ECO:0007669"/>
    <property type="project" value="TreeGrafter"/>
</dbReference>
<dbReference type="GO" id="GO:0005886">
    <property type="term" value="C:plasma membrane"/>
    <property type="evidence" value="ECO:0007669"/>
    <property type="project" value="TreeGrafter"/>
</dbReference>
<dbReference type="Pfam" id="PF25944">
    <property type="entry name" value="Beta-barrel_RND"/>
    <property type="match status" value="1"/>
</dbReference>
<keyword evidence="10" id="KW-1185">Reference proteome</keyword>
<dbReference type="GO" id="GO:0030313">
    <property type="term" value="C:cell envelope"/>
    <property type="evidence" value="ECO:0007669"/>
    <property type="project" value="UniProtKB-SubCell"/>
</dbReference>
<evidence type="ECO:0000259" key="8">
    <source>
        <dbReference type="Pfam" id="PF25967"/>
    </source>
</evidence>
<dbReference type="InterPro" id="IPR058627">
    <property type="entry name" value="MdtA-like_C"/>
</dbReference>
<organism evidence="9 10">
    <name type="scientific">Ruegeria meonggei</name>
    <dbReference type="NCBI Taxonomy" id="1446476"/>
    <lineage>
        <taxon>Bacteria</taxon>
        <taxon>Pseudomonadati</taxon>
        <taxon>Pseudomonadota</taxon>
        <taxon>Alphaproteobacteria</taxon>
        <taxon>Rhodobacterales</taxon>
        <taxon>Roseobacteraceae</taxon>
        <taxon>Ruegeria</taxon>
    </lineage>
</organism>
<comment type="similarity">
    <text evidence="2">Belongs to the membrane fusion protein (MFP) (TC 8.A.1) family.</text>
</comment>
<sequence length="374" mass="39660">MIRYRRFLLMSLTALLSGMTSIAVAQSGNPVPVTVVMLKAEDVTLFSELPGRVAALGVAEVRPQVSGIVVERLFQEGGTVQQGDAMYRIDDAVYDAQVQQANANVAQAEARLTAAEKEEKRVAELLLRNVASQQAVDAAVAERDSAQAGLLVAKAQLQTAKIDLQHTVIRAPLSGRVGRALATQGALVTAQQAEPLAVIRQIDRVYVDVAVSTQDVLRFNRAIATQPAALQSLDPTVTVTLADGSTFGQTGTVLAAEPQVDPQTGVSVLRIEFPNPDQIVLPGMYVTAHLPFEVLQGAILAPQQGIARNRRGQPTAMIVDDNDTVAERILTVRGTEGDKWIVTGGLQAGDRIIVSGLQKIGVGATVAPTEEPDA</sequence>
<dbReference type="PANTHER" id="PTHR30158">
    <property type="entry name" value="ACRA/E-RELATED COMPONENT OF DRUG EFFLUX TRANSPORTER"/>
    <property type="match status" value="1"/>
</dbReference>
<evidence type="ECO:0000256" key="2">
    <source>
        <dbReference type="ARBA" id="ARBA00009477"/>
    </source>
</evidence>
<feature type="domain" description="Multidrug resistance protein MdtA-like beta-barrel" evidence="7">
    <location>
        <begin position="205"/>
        <end position="290"/>
    </location>
</feature>
<evidence type="ECO:0000313" key="10">
    <source>
        <dbReference type="Proteomes" id="UP000193778"/>
    </source>
</evidence>
<dbReference type="Gene3D" id="2.40.420.20">
    <property type="match status" value="1"/>
</dbReference>
<dbReference type="OrthoDB" id="7811737at2"/>
<dbReference type="InterPro" id="IPR058626">
    <property type="entry name" value="MdtA-like_b-barrel"/>
</dbReference>
<dbReference type="Gene3D" id="2.40.50.100">
    <property type="match status" value="1"/>
</dbReference>
<evidence type="ECO:0000259" key="6">
    <source>
        <dbReference type="Pfam" id="PF25917"/>
    </source>
</evidence>
<dbReference type="Pfam" id="PF25917">
    <property type="entry name" value="BSH_RND"/>
    <property type="match status" value="1"/>
</dbReference>
<dbReference type="PANTHER" id="PTHR30158:SF3">
    <property type="entry name" value="MULTIDRUG EFFLUX PUMP SUBUNIT ACRA-RELATED"/>
    <property type="match status" value="1"/>
</dbReference>
<feature type="chain" id="PRO_5013253708" evidence="4">
    <location>
        <begin position="26"/>
        <end position="374"/>
    </location>
</feature>
<keyword evidence="4" id="KW-0732">Signal</keyword>
<evidence type="ECO:0000256" key="1">
    <source>
        <dbReference type="ARBA" id="ARBA00004196"/>
    </source>
</evidence>
<dbReference type="InterPro" id="IPR006143">
    <property type="entry name" value="RND_pump_MFP"/>
</dbReference>
<dbReference type="Pfam" id="PF25876">
    <property type="entry name" value="HH_MFP_RND"/>
    <property type="match status" value="1"/>
</dbReference>
<comment type="subcellular location">
    <subcellularLocation>
        <location evidence="1">Cell envelope</location>
    </subcellularLocation>
</comment>
<dbReference type="Gene3D" id="2.40.30.170">
    <property type="match status" value="1"/>
</dbReference>
<dbReference type="GO" id="GO:0022857">
    <property type="term" value="F:transmembrane transporter activity"/>
    <property type="evidence" value="ECO:0007669"/>
    <property type="project" value="InterPro"/>
</dbReference>
<dbReference type="NCBIfam" id="TIGR01730">
    <property type="entry name" value="RND_mfp"/>
    <property type="match status" value="1"/>
</dbReference>
<feature type="coiled-coil region" evidence="3">
    <location>
        <begin position="98"/>
        <end position="125"/>
    </location>
</feature>
<evidence type="ECO:0000256" key="3">
    <source>
        <dbReference type="SAM" id="Coils"/>
    </source>
</evidence>
<dbReference type="EMBL" id="FWFP01000004">
    <property type="protein sequence ID" value="SLN35987.1"/>
    <property type="molecule type" value="Genomic_DNA"/>
</dbReference>
<name>A0A1X6Z044_9RHOB</name>
<dbReference type="Gene3D" id="1.10.287.470">
    <property type="entry name" value="Helix hairpin bin"/>
    <property type="match status" value="1"/>
</dbReference>
<proteinExistence type="inferred from homology"/>
<feature type="domain" description="Multidrug resistance protein MdtA-like C-terminal permuted SH3" evidence="8">
    <location>
        <begin position="298"/>
        <end position="359"/>
    </location>
</feature>
<feature type="domain" description="Multidrug resistance protein MdtA-like barrel-sandwich hybrid" evidence="6">
    <location>
        <begin position="58"/>
        <end position="199"/>
    </location>
</feature>
<reference evidence="10" key="1">
    <citation type="submission" date="2017-03" db="EMBL/GenBank/DDBJ databases">
        <authorList>
            <person name="Rodrigo-Torres L."/>
            <person name="Arahal R.D."/>
            <person name="Lucena T."/>
        </authorList>
    </citation>
    <scope>NUCLEOTIDE SEQUENCE [LARGE SCALE GENOMIC DNA]</scope>
    <source>
        <strain evidence="10">CECT 8411</strain>
    </source>
</reference>
<dbReference type="Proteomes" id="UP000193778">
    <property type="component" value="Unassembled WGS sequence"/>
</dbReference>
<feature type="domain" description="Multidrug resistance protein MdtA-like alpha-helical hairpin" evidence="5">
    <location>
        <begin position="98"/>
        <end position="167"/>
    </location>
</feature>
<evidence type="ECO:0000256" key="4">
    <source>
        <dbReference type="SAM" id="SignalP"/>
    </source>
</evidence>
<evidence type="ECO:0000259" key="5">
    <source>
        <dbReference type="Pfam" id="PF25876"/>
    </source>
</evidence>
<evidence type="ECO:0000313" key="9">
    <source>
        <dbReference type="EMBL" id="SLN35987.1"/>
    </source>
</evidence>
<dbReference type="SUPFAM" id="SSF111369">
    <property type="entry name" value="HlyD-like secretion proteins"/>
    <property type="match status" value="1"/>
</dbReference>
<dbReference type="Pfam" id="PF25967">
    <property type="entry name" value="RND-MFP_C"/>
    <property type="match status" value="1"/>
</dbReference>
<dbReference type="RefSeq" id="WP_143534850.1">
    <property type="nucleotide sequence ID" value="NZ_FWFP01000004.1"/>
</dbReference>
<feature type="signal peptide" evidence="4">
    <location>
        <begin position="1"/>
        <end position="25"/>
    </location>
</feature>
<dbReference type="AlphaFoldDB" id="A0A1X6Z044"/>
<dbReference type="InterPro" id="IPR058624">
    <property type="entry name" value="MdtA-like_HH"/>
</dbReference>
<dbReference type="InterPro" id="IPR058625">
    <property type="entry name" value="MdtA-like_BSH"/>
</dbReference>
<keyword evidence="3" id="KW-0175">Coiled coil</keyword>
<gene>
    <name evidence="9" type="primary">mdtE</name>
    <name evidence="9" type="ORF">RUM8411_01539</name>
</gene>
<accession>A0A1X6Z044</accession>